<dbReference type="Gene3D" id="1.10.10.60">
    <property type="entry name" value="Homeodomain-like"/>
    <property type="match status" value="2"/>
</dbReference>
<evidence type="ECO:0000313" key="11">
    <source>
        <dbReference type="Proteomes" id="UP000237105"/>
    </source>
</evidence>
<dbReference type="PROSITE" id="PS50090">
    <property type="entry name" value="MYB_LIKE"/>
    <property type="match status" value="2"/>
</dbReference>
<feature type="domain" description="HTH myb-type" evidence="9">
    <location>
        <begin position="11"/>
        <end position="63"/>
    </location>
</feature>
<dbReference type="OrthoDB" id="2143914at2759"/>
<keyword evidence="3" id="KW-0805">Transcription regulation</keyword>
<proteinExistence type="predicted"/>
<keyword evidence="6" id="KW-0539">Nucleus</keyword>
<dbReference type="AlphaFoldDB" id="A0A2P5D234"/>
<protein>
    <submittedName>
        <fullName evidence="10">MYB transcription factor</fullName>
    </submittedName>
</protein>
<keyword evidence="4" id="KW-0238">DNA-binding</keyword>
<dbReference type="SMART" id="SM00717">
    <property type="entry name" value="SANT"/>
    <property type="match status" value="2"/>
</dbReference>
<comment type="subcellular location">
    <subcellularLocation>
        <location evidence="1">Nucleus</location>
    </subcellularLocation>
</comment>
<dbReference type="PROSITE" id="PS51294">
    <property type="entry name" value="HTH_MYB"/>
    <property type="match status" value="2"/>
</dbReference>
<feature type="domain" description="HTH myb-type" evidence="9">
    <location>
        <begin position="64"/>
        <end position="118"/>
    </location>
</feature>
<feature type="domain" description="Myb-like" evidence="8">
    <location>
        <begin position="11"/>
        <end position="63"/>
    </location>
</feature>
<dbReference type="PANTHER" id="PTHR10641">
    <property type="entry name" value="MYB FAMILY TRANSCRIPTION FACTOR"/>
    <property type="match status" value="1"/>
</dbReference>
<keyword evidence="5" id="KW-0804">Transcription</keyword>
<evidence type="ECO:0000256" key="3">
    <source>
        <dbReference type="ARBA" id="ARBA00023015"/>
    </source>
</evidence>
<dbReference type="SUPFAM" id="SSF46689">
    <property type="entry name" value="Homeodomain-like"/>
    <property type="match status" value="1"/>
</dbReference>
<evidence type="ECO:0000256" key="2">
    <source>
        <dbReference type="ARBA" id="ARBA00022737"/>
    </source>
</evidence>
<keyword evidence="11" id="KW-1185">Reference proteome</keyword>
<dbReference type="FunFam" id="1.10.10.60:FF:000394">
    <property type="entry name" value="MYB transcription factor"/>
    <property type="match status" value="1"/>
</dbReference>
<evidence type="ECO:0000256" key="5">
    <source>
        <dbReference type="ARBA" id="ARBA00023163"/>
    </source>
</evidence>
<dbReference type="FunFam" id="1.10.10.60:FF:000001">
    <property type="entry name" value="MYB-related transcription factor"/>
    <property type="match status" value="1"/>
</dbReference>
<keyword evidence="2" id="KW-0677">Repeat</keyword>
<name>A0A2P5D234_PARAD</name>
<dbReference type="InterPro" id="IPR015495">
    <property type="entry name" value="Myb_TF_plants"/>
</dbReference>
<evidence type="ECO:0000256" key="4">
    <source>
        <dbReference type="ARBA" id="ARBA00023125"/>
    </source>
</evidence>
<dbReference type="InterPro" id="IPR017930">
    <property type="entry name" value="Myb_dom"/>
</dbReference>
<dbReference type="InterPro" id="IPR001005">
    <property type="entry name" value="SANT/Myb"/>
</dbReference>
<evidence type="ECO:0000256" key="6">
    <source>
        <dbReference type="ARBA" id="ARBA00023242"/>
    </source>
</evidence>
<evidence type="ECO:0000313" key="10">
    <source>
        <dbReference type="EMBL" id="PON67347.1"/>
    </source>
</evidence>
<sequence length="371" mass="41101">MGRSPFCDNYADGLKRGPWTPEEDQKLLSYIQQHGHGSWRFLPQKAGLQRCGKSCRLRWTNYLRPDIKRGKFTLQEERTIIQLHALLGNRWSAIATHLPKRTDNEIKNYWNTHLKKRLTTMGIDPVTHKPQRNTLGSVAADPKDVSNLSHMAQWESTRLEAEARLVRESKLLHSQGGVNVDESGSNGSSNNMATSSDEILKKMPTTFAPPRWFDILKAWESRLILSESARGNDHDRTFKLSVSTGGSDANGGDHVLADSVAASFGSGGNSDVISYLTAPSSGANGGSPLGFDGIFDTWSGISGCDDFCSEEVLATRDLEDNYDHRAPCDDHDIGNLVQSGGYDELYNEVNKNYWNDIVNLVNCGPSNLPVF</sequence>
<dbReference type="PANTHER" id="PTHR10641:SF586">
    <property type="entry name" value="TRANSCRIPTION FACTOR MYB16"/>
    <property type="match status" value="1"/>
</dbReference>
<dbReference type="EMBL" id="JXTB01000072">
    <property type="protein sequence ID" value="PON67347.1"/>
    <property type="molecule type" value="Genomic_DNA"/>
</dbReference>
<dbReference type="GO" id="GO:0000976">
    <property type="term" value="F:transcription cis-regulatory region binding"/>
    <property type="evidence" value="ECO:0007669"/>
    <property type="project" value="UniProtKB-ARBA"/>
</dbReference>
<organism evidence="10 11">
    <name type="scientific">Parasponia andersonii</name>
    <name type="common">Sponia andersonii</name>
    <dbReference type="NCBI Taxonomy" id="3476"/>
    <lineage>
        <taxon>Eukaryota</taxon>
        <taxon>Viridiplantae</taxon>
        <taxon>Streptophyta</taxon>
        <taxon>Embryophyta</taxon>
        <taxon>Tracheophyta</taxon>
        <taxon>Spermatophyta</taxon>
        <taxon>Magnoliopsida</taxon>
        <taxon>eudicotyledons</taxon>
        <taxon>Gunneridae</taxon>
        <taxon>Pentapetalae</taxon>
        <taxon>rosids</taxon>
        <taxon>fabids</taxon>
        <taxon>Rosales</taxon>
        <taxon>Cannabaceae</taxon>
        <taxon>Parasponia</taxon>
    </lineage>
</organism>
<evidence type="ECO:0000256" key="1">
    <source>
        <dbReference type="ARBA" id="ARBA00004123"/>
    </source>
</evidence>
<dbReference type="Proteomes" id="UP000237105">
    <property type="component" value="Unassembled WGS sequence"/>
</dbReference>
<evidence type="ECO:0000259" key="8">
    <source>
        <dbReference type="PROSITE" id="PS50090"/>
    </source>
</evidence>
<evidence type="ECO:0000259" key="9">
    <source>
        <dbReference type="PROSITE" id="PS51294"/>
    </source>
</evidence>
<dbReference type="GO" id="GO:0080090">
    <property type="term" value="P:regulation of primary metabolic process"/>
    <property type="evidence" value="ECO:0007669"/>
    <property type="project" value="UniProtKB-ARBA"/>
</dbReference>
<dbReference type="InterPro" id="IPR009057">
    <property type="entry name" value="Homeodomain-like_sf"/>
</dbReference>
<reference evidence="11" key="1">
    <citation type="submission" date="2016-06" db="EMBL/GenBank/DDBJ databases">
        <title>Parallel loss of symbiosis genes in relatives of nitrogen-fixing non-legume Parasponia.</title>
        <authorList>
            <person name="Van Velzen R."/>
            <person name="Holmer R."/>
            <person name="Bu F."/>
            <person name="Rutten L."/>
            <person name="Van Zeijl A."/>
            <person name="Liu W."/>
            <person name="Santuari L."/>
            <person name="Cao Q."/>
            <person name="Sharma T."/>
            <person name="Shen D."/>
            <person name="Roswanjaya Y."/>
            <person name="Wardhani T."/>
            <person name="Kalhor M.S."/>
            <person name="Jansen J."/>
            <person name="Van den Hoogen J."/>
            <person name="Gungor B."/>
            <person name="Hartog M."/>
            <person name="Hontelez J."/>
            <person name="Verver J."/>
            <person name="Yang W.-C."/>
            <person name="Schijlen E."/>
            <person name="Repin R."/>
            <person name="Schilthuizen M."/>
            <person name="Schranz E."/>
            <person name="Heidstra R."/>
            <person name="Miyata K."/>
            <person name="Fedorova E."/>
            <person name="Kohlen W."/>
            <person name="Bisseling T."/>
            <person name="Smit S."/>
            <person name="Geurts R."/>
        </authorList>
    </citation>
    <scope>NUCLEOTIDE SEQUENCE [LARGE SCALE GENOMIC DNA]</scope>
    <source>
        <strain evidence="11">cv. WU1-14</strain>
    </source>
</reference>
<dbReference type="GO" id="GO:0051707">
    <property type="term" value="P:response to other organism"/>
    <property type="evidence" value="ECO:0007669"/>
    <property type="project" value="UniProtKB-ARBA"/>
</dbReference>
<evidence type="ECO:0000256" key="7">
    <source>
        <dbReference type="ARBA" id="ARBA00062314"/>
    </source>
</evidence>
<gene>
    <name evidence="10" type="primary">PanMYB15</name>
    <name evidence="10" type="ORF">PanWU01x14_103280</name>
</gene>
<comment type="subunit">
    <text evidence="7">Can form complexes with MYC2, MYC3 or MYC4.</text>
</comment>
<dbReference type="Pfam" id="PF00249">
    <property type="entry name" value="Myb_DNA-binding"/>
    <property type="match status" value="2"/>
</dbReference>
<comment type="caution">
    <text evidence="10">The sequence shown here is derived from an EMBL/GenBank/DDBJ whole genome shotgun (WGS) entry which is preliminary data.</text>
</comment>
<accession>A0A2P5D234</accession>
<dbReference type="CDD" id="cd00167">
    <property type="entry name" value="SANT"/>
    <property type="match status" value="2"/>
</dbReference>
<feature type="domain" description="Myb-like" evidence="8">
    <location>
        <begin position="64"/>
        <end position="114"/>
    </location>
</feature>
<dbReference type="GO" id="GO:0005634">
    <property type="term" value="C:nucleus"/>
    <property type="evidence" value="ECO:0007669"/>
    <property type="project" value="UniProtKB-SubCell"/>
</dbReference>